<sequence>MHAPCYRNCGSRGSRCRFAWSHNSWTPSRGGPLKMELLAIVSLPLRKIKTLRETLREKNLLNSFLEQEAYRLSKNDSKIATLPLRNHLDIAYVGVITIGTPPQEFRVVFDTGSANLWVPSTTCKSPACRTHNAFNPQNSLSYGEVGKPISIVYGSGIFRGFLGSDTVRIGNLVSPKQSFGLSLVESGFDFVPFDGILGLSFPSIAFKDTIPIFDNLWSHGALSEPVFAFYLSKNKSEGSVVMFGGVDHRYYQGELNWVPVSETRYWKISMNHISMNGNVVACPCGCHAIVDTGTSLIYGPTEQVTNIHKLMKAKPQSSEYAVSCDAIRTLPPVIFNINGIDYPLPPQAYITKVRALGIPNIGHVTRGVESRYQSNWILGDVFLRQYFSVFDRKNKRIGLAPAV</sequence>
<dbReference type="InterPro" id="IPR001969">
    <property type="entry name" value="Aspartic_peptidase_AS"/>
</dbReference>
<evidence type="ECO:0000256" key="4">
    <source>
        <dbReference type="ARBA" id="ARBA00022729"/>
    </source>
</evidence>
<dbReference type="FunFam" id="2.40.70.10:FF:000004">
    <property type="entry name" value="Pepsin A"/>
    <property type="match status" value="1"/>
</dbReference>
<evidence type="ECO:0000256" key="8">
    <source>
        <dbReference type="RuleBase" id="RU000454"/>
    </source>
</evidence>
<evidence type="ECO:0000256" key="2">
    <source>
        <dbReference type="ARBA" id="ARBA00007447"/>
    </source>
</evidence>
<feature type="domain" description="Peptidase A1" evidence="9">
    <location>
        <begin position="92"/>
        <end position="400"/>
    </location>
</feature>
<dbReference type="PROSITE" id="PS51767">
    <property type="entry name" value="PEPTIDASE_A1"/>
    <property type="match status" value="1"/>
</dbReference>
<reference evidence="10" key="2">
    <citation type="submission" date="2025-09" db="UniProtKB">
        <authorList>
            <consortium name="Ensembl"/>
        </authorList>
    </citation>
    <scope>IDENTIFICATION</scope>
</reference>
<dbReference type="PROSITE" id="PS00141">
    <property type="entry name" value="ASP_PROTEASE"/>
    <property type="match status" value="2"/>
</dbReference>
<dbReference type="GeneTree" id="ENSGT00940000153747"/>
<keyword evidence="11" id="KW-1185">Reference proteome</keyword>
<keyword evidence="8" id="KW-0064">Aspartyl protease</keyword>
<feature type="active site" evidence="6">
    <location>
        <position position="291"/>
    </location>
</feature>
<dbReference type="InterPro" id="IPR012848">
    <property type="entry name" value="Aspartic_peptidase_N"/>
</dbReference>
<organism evidence="10 11">
    <name type="scientific">Moschus moschiferus</name>
    <name type="common">Siberian musk deer</name>
    <name type="synonym">Moschus sibiricus</name>
    <dbReference type="NCBI Taxonomy" id="68415"/>
    <lineage>
        <taxon>Eukaryota</taxon>
        <taxon>Metazoa</taxon>
        <taxon>Chordata</taxon>
        <taxon>Craniata</taxon>
        <taxon>Vertebrata</taxon>
        <taxon>Euteleostomi</taxon>
        <taxon>Mammalia</taxon>
        <taxon>Eutheria</taxon>
        <taxon>Laurasiatheria</taxon>
        <taxon>Artiodactyla</taxon>
        <taxon>Ruminantia</taxon>
        <taxon>Pecora</taxon>
        <taxon>Moschidae</taxon>
        <taxon>Moschus</taxon>
    </lineage>
</organism>
<comment type="similarity">
    <text evidence="2 8">Belongs to the peptidase A1 family.</text>
</comment>
<keyword evidence="8" id="KW-0645">Protease</keyword>
<dbReference type="Pfam" id="PF07966">
    <property type="entry name" value="A1_Propeptide"/>
    <property type="match status" value="1"/>
</dbReference>
<comment type="subcellular location">
    <subcellularLocation>
        <location evidence="1">Secreted</location>
        <location evidence="1">Extracellular space</location>
    </subcellularLocation>
</comment>
<dbReference type="Gene3D" id="6.10.140.60">
    <property type="match status" value="1"/>
</dbReference>
<reference evidence="10" key="1">
    <citation type="submission" date="2025-08" db="UniProtKB">
        <authorList>
            <consortium name="Ensembl"/>
        </authorList>
    </citation>
    <scope>IDENTIFICATION</scope>
</reference>
<protein>
    <recommendedName>
        <fullName evidence="9">Peptidase A1 domain-containing protein</fullName>
    </recommendedName>
</protein>
<dbReference type="InterPro" id="IPR001461">
    <property type="entry name" value="Aspartic_peptidase_A1"/>
</dbReference>
<dbReference type="PANTHER" id="PTHR47966">
    <property type="entry name" value="BETA-SITE APP-CLEAVING ENZYME, ISOFORM A-RELATED"/>
    <property type="match status" value="1"/>
</dbReference>
<dbReference type="GO" id="GO:0006508">
    <property type="term" value="P:proteolysis"/>
    <property type="evidence" value="ECO:0007669"/>
    <property type="project" value="UniProtKB-KW"/>
</dbReference>
<dbReference type="GO" id="GO:0004190">
    <property type="term" value="F:aspartic-type endopeptidase activity"/>
    <property type="evidence" value="ECO:0007669"/>
    <property type="project" value="UniProtKB-KW"/>
</dbReference>
<dbReference type="PRINTS" id="PR00792">
    <property type="entry name" value="PEPSIN"/>
</dbReference>
<evidence type="ECO:0000256" key="7">
    <source>
        <dbReference type="PIRSR" id="PIRSR601461-2"/>
    </source>
</evidence>
<dbReference type="InterPro" id="IPR021109">
    <property type="entry name" value="Peptidase_aspartic_dom_sf"/>
</dbReference>
<dbReference type="GO" id="GO:0005576">
    <property type="term" value="C:extracellular region"/>
    <property type="evidence" value="ECO:0007669"/>
    <property type="project" value="UniProtKB-SubCell"/>
</dbReference>
<dbReference type="PANTHER" id="PTHR47966:SF49">
    <property type="entry name" value="PEPSIN A-5"/>
    <property type="match status" value="1"/>
</dbReference>
<dbReference type="SUPFAM" id="SSF50630">
    <property type="entry name" value="Acid proteases"/>
    <property type="match status" value="1"/>
</dbReference>
<evidence type="ECO:0000256" key="6">
    <source>
        <dbReference type="PIRSR" id="PIRSR601461-1"/>
    </source>
</evidence>
<feature type="disulfide bond" evidence="7">
    <location>
        <begin position="282"/>
        <end position="286"/>
    </location>
</feature>
<dbReference type="Gene3D" id="2.40.70.10">
    <property type="entry name" value="Acid Proteases"/>
    <property type="match status" value="2"/>
</dbReference>
<dbReference type="InterPro" id="IPR033121">
    <property type="entry name" value="PEPTIDASE_A1"/>
</dbReference>
<dbReference type="Ensembl" id="ENSMMST00000027671.1">
    <property type="protein sequence ID" value="ENSMMSP00000025053.1"/>
    <property type="gene ID" value="ENSMMSG00000018516.1"/>
</dbReference>
<keyword evidence="4" id="KW-0732">Signal</keyword>
<feature type="disulfide bond" evidence="7">
    <location>
        <begin position="123"/>
        <end position="128"/>
    </location>
</feature>
<dbReference type="Pfam" id="PF00026">
    <property type="entry name" value="Asp"/>
    <property type="match status" value="1"/>
</dbReference>
<proteinExistence type="inferred from homology"/>
<name>A0A8C6E6B6_MOSMO</name>
<evidence type="ECO:0000256" key="3">
    <source>
        <dbReference type="ARBA" id="ARBA00022525"/>
    </source>
</evidence>
<evidence type="ECO:0000256" key="5">
    <source>
        <dbReference type="ARBA" id="ARBA00023157"/>
    </source>
</evidence>
<evidence type="ECO:0000256" key="1">
    <source>
        <dbReference type="ARBA" id="ARBA00004239"/>
    </source>
</evidence>
<evidence type="ECO:0000313" key="10">
    <source>
        <dbReference type="Ensembl" id="ENSMMSP00000025053.1"/>
    </source>
</evidence>
<dbReference type="FunFam" id="2.40.70.10:FF:000006">
    <property type="entry name" value="Cathepsin E"/>
    <property type="match status" value="1"/>
</dbReference>
<keyword evidence="3" id="KW-0964">Secreted</keyword>
<keyword evidence="8" id="KW-0378">Hydrolase</keyword>
<evidence type="ECO:0000313" key="11">
    <source>
        <dbReference type="Proteomes" id="UP000694544"/>
    </source>
</evidence>
<dbReference type="AlphaFoldDB" id="A0A8C6E6B6"/>
<feature type="active site" evidence="6">
    <location>
        <position position="110"/>
    </location>
</feature>
<keyword evidence="5 7" id="KW-1015">Disulfide bond</keyword>
<evidence type="ECO:0000259" key="9">
    <source>
        <dbReference type="PROSITE" id="PS51767"/>
    </source>
</evidence>
<accession>A0A8C6E6B6</accession>
<dbReference type="Proteomes" id="UP000694544">
    <property type="component" value="Unplaced"/>
</dbReference>